<dbReference type="STRING" id="930152.SAMN05216565_102511"/>
<evidence type="ECO:0000313" key="1">
    <source>
        <dbReference type="EMBL" id="SDP35949.1"/>
    </source>
</evidence>
<evidence type="ECO:0000313" key="2">
    <source>
        <dbReference type="Proteomes" id="UP000199159"/>
    </source>
</evidence>
<name>A0A1H0S2Y2_9BACI</name>
<accession>A0A1H0S2Y2</accession>
<keyword evidence="2" id="KW-1185">Reference proteome</keyword>
<protein>
    <submittedName>
        <fullName evidence="1">Uncharacterized protein</fullName>
    </submittedName>
</protein>
<dbReference type="Proteomes" id="UP000199159">
    <property type="component" value="Unassembled WGS sequence"/>
</dbReference>
<dbReference type="EMBL" id="FNJU01000002">
    <property type="protein sequence ID" value="SDP35949.1"/>
    <property type="molecule type" value="Genomic_DNA"/>
</dbReference>
<sequence length="77" mass="9605">MHMKRLNKEVEQFFNDHYKEHEELKAEIEKWVSKTDKELTNLNQKSSSFEKDFENRFERVNQWLGKKQVELERKFNE</sequence>
<organism evidence="1 2">
    <name type="scientific">Litchfieldia salsa</name>
    <dbReference type="NCBI Taxonomy" id="930152"/>
    <lineage>
        <taxon>Bacteria</taxon>
        <taxon>Bacillati</taxon>
        <taxon>Bacillota</taxon>
        <taxon>Bacilli</taxon>
        <taxon>Bacillales</taxon>
        <taxon>Bacillaceae</taxon>
        <taxon>Litchfieldia</taxon>
    </lineage>
</organism>
<gene>
    <name evidence="1" type="ORF">SAMN05216565_102511</name>
</gene>
<reference evidence="2" key="1">
    <citation type="submission" date="2016-10" db="EMBL/GenBank/DDBJ databases">
        <authorList>
            <person name="Varghese N."/>
            <person name="Submissions S."/>
        </authorList>
    </citation>
    <scope>NUCLEOTIDE SEQUENCE [LARGE SCALE GENOMIC DNA]</scope>
    <source>
        <strain evidence="2">IBRC-M10078</strain>
    </source>
</reference>
<dbReference type="AlphaFoldDB" id="A0A1H0S2Y2"/>
<proteinExistence type="predicted"/>
<dbReference type="RefSeq" id="WP_090851060.1">
    <property type="nucleotide sequence ID" value="NZ_FNJU01000002.1"/>
</dbReference>